<protein>
    <submittedName>
        <fullName evidence="2">Uncharacterized protein</fullName>
    </submittedName>
</protein>
<accession>A0A8S2SLP7</accession>
<feature type="signal peptide" evidence="1">
    <location>
        <begin position="1"/>
        <end position="17"/>
    </location>
</feature>
<dbReference type="EMBL" id="CAJOBI010024773">
    <property type="protein sequence ID" value="CAF4238286.1"/>
    <property type="molecule type" value="Genomic_DNA"/>
</dbReference>
<proteinExistence type="predicted"/>
<gene>
    <name evidence="2" type="ORF">SMN809_LOCUS23458</name>
</gene>
<evidence type="ECO:0000313" key="3">
    <source>
        <dbReference type="Proteomes" id="UP000676336"/>
    </source>
</evidence>
<organism evidence="2 3">
    <name type="scientific">Rotaria magnacalcarata</name>
    <dbReference type="NCBI Taxonomy" id="392030"/>
    <lineage>
        <taxon>Eukaryota</taxon>
        <taxon>Metazoa</taxon>
        <taxon>Spiralia</taxon>
        <taxon>Gnathifera</taxon>
        <taxon>Rotifera</taxon>
        <taxon>Eurotatoria</taxon>
        <taxon>Bdelloidea</taxon>
        <taxon>Philodinida</taxon>
        <taxon>Philodinidae</taxon>
        <taxon>Rotaria</taxon>
    </lineage>
</organism>
<evidence type="ECO:0000313" key="2">
    <source>
        <dbReference type="EMBL" id="CAF4238286.1"/>
    </source>
</evidence>
<comment type="caution">
    <text evidence="2">The sequence shown here is derived from an EMBL/GenBank/DDBJ whole genome shotgun (WGS) entry which is preliminary data.</text>
</comment>
<reference evidence="2" key="1">
    <citation type="submission" date="2021-02" db="EMBL/GenBank/DDBJ databases">
        <authorList>
            <person name="Nowell W R."/>
        </authorList>
    </citation>
    <scope>NUCLEOTIDE SEQUENCE</scope>
</reference>
<keyword evidence="1" id="KW-0732">Signal</keyword>
<feature type="chain" id="PRO_5035732505" evidence="1">
    <location>
        <begin position="18"/>
        <end position="172"/>
    </location>
</feature>
<dbReference type="AlphaFoldDB" id="A0A8S2SLP7"/>
<sequence length="172" mass="18797">MMVLVVCIVGRSSPTTATVPTESSSVIDNSITDLITPETTIAERTITSLLIPDTTTSMITTEITTTMEMTREITTAMTQETTTTTTRETITEAEETTAMTKNRSRSTTTISFEQLGFNPWSCTWYSRYSDFGTGAVYYVKKSKASVNDSTTANEVQMTKTNDATESNVSVTA</sequence>
<name>A0A8S2SLP7_9BILA</name>
<dbReference type="Proteomes" id="UP000676336">
    <property type="component" value="Unassembled WGS sequence"/>
</dbReference>
<evidence type="ECO:0000256" key="1">
    <source>
        <dbReference type="SAM" id="SignalP"/>
    </source>
</evidence>